<reference evidence="1" key="1">
    <citation type="submission" date="2022-11" db="EMBL/GenBank/DDBJ databases">
        <title>Genome Sequence of Boeremia exigua.</title>
        <authorList>
            <person name="Buettner E."/>
        </authorList>
    </citation>
    <scope>NUCLEOTIDE SEQUENCE</scope>
    <source>
        <strain evidence="1">CU02</strain>
    </source>
</reference>
<evidence type="ECO:0000313" key="2">
    <source>
        <dbReference type="Proteomes" id="UP001153331"/>
    </source>
</evidence>
<evidence type="ECO:0000313" key="1">
    <source>
        <dbReference type="EMBL" id="KAJ8113432.1"/>
    </source>
</evidence>
<keyword evidence="2" id="KW-1185">Reference proteome</keyword>
<proteinExistence type="predicted"/>
<dbReference type="EMBL" id="JAPHNI010000253">
    <property type="protein sequence ID" value="KAJ8113432.1"/>
    <property type="molecule type" value="Genomic_DNA"/>
</dbReference>
<protein>
    <submittedName>
        <fullName evidence="1">Uncharacterized protein</fullName>
    </submittedName>
</protein>
<organism evidence="1 2">
    <name type="scientific">Boeremia exigua</name>
    <dbReference type="NCBI Taxonomy" id="749465"/>
    <lineage>
        <taxon>Eukaryota</taxon>
        <taxon>Fungi</taxon>
        <taxon>Dikarya</taxon>
        <taxon>Ascomycota</taxon>
        <taxon>Pezizomycotina</taxon>
        <taxon>Dothideomycetes</taxon>
        <taxon>Pleosporomycetidae</taxon>
        <taxon>Pleosporales</taxon>
        <taxon>Pleosporineae</taxon>
        <taxon>Didymellaceae</taxon>
        <taxon>Boeremia</taxon>
    </lineage>
</organism>
<dbReference type="Proteomes" id="UP001153331">
    <property type="component" value="Unassembled WGS sequence"/>
</dbReference>
<gene>
    <name evidence="1" type="ORF">OPT61_g4435</name>
</gene>
<sequence>MFGVLHWNFNNGEGKEVTFVQRPHGSASLDKVRACSHCRVRCKAKSGDTCSRCKRLGQQCKFTLEVCKEDQYLQGVVSTPKHGEVVSLNSHEPPSVSLFPLEDDPQIAVNGRWMAGELLEGHTSVRSEQATMANQIHQSPGDRDAPKHSPDQTPPATATSWDEFSAWTTCSGHEISQMAPSIVHSEDCSTVNTDFNTKPVSSQNSTTGSETSLNQCTSAQSSCLTASVLAVEHFEANSMHNTQLDSILASQKKAVKCCRSMTTCIRCMAKRENLVMLVFMIEKLVKGCGCIVALLGWLEFDNTLPLPGALPSSPVYIASSNAASNNKHSDTAAMSTPSATLWNRRTCSAASVDSEPTPTWRNLLIGDYEVNSSVEWEYVVRSLISLQFKALLQLLGEIKIIGGKDLGDAQILSLTQAEIRIKDYERDVLT</sequence>
<comment type="caution">
    <text evidence="1">The sequence shown here is derived from an EMBL/GenBank/DDBJ whole genome shotgun (WGS) entry which is preliminary data.</text>
</comment>
<name>A0ACC2IE65_9PLEO</name>
<accession>A0ACC2IE65</accession>